<gene>
    <name evidence="4" type="primary">106067760</name>
</gene>
<feature type="compositionally biased region" description="Basic residues" evidence="1">
    <location>
        <begin position="489"/>
        <end position="504"/>
    </location>
</feature>
<dbReference type="Pfam" id="PF11817">
    <property type="entry name" value="Foie-gras_1"/>
    <property type="match status" value="1"/>
</dbReference>
<dbReference type="VEuPathDB" id="VectorBase:BGLAX_047263"/>
<feature type="region of interest" description="Disordered" evidence="1">
    <location>
        <begin position="486"/>
        <end position="505"/>
    </location>
</feature>
<name>A0A2C9JTM8_BIOGL</name>
<organism evidence="4 5">
    <name type="scientific">Biomphalaria glabrata</name>
    <name type="common">Bloodfluke planorb</name>
    <name type="synonym">Freshwater snail</name>
    <dbReference type="NCBI Taxonomy" id="6526"/>
    <lineage>
        <taxon>Eukaryota</taxon>
        <taxon>Metazoa</taxon>
        <taxon>Spiralia</taxon>
        <taxon>Lophotrochozoa</taxon>
        <taxon>Mollusca</taxon>
        <taxon>Gastropoda</taxon>
        <taxon>Heterobranchia</taxon>
        <taxon>Euthyneura</taxon>
        <taxon>Panpulmonata</taxon>
        <taxon>Hygrophila</taxon>
        <taxon>Lymnaeoidea</taxon>
        <taxon>Planorbidae</taxon>
        <taxon>Biomphalaria</taxon>
    </lineage>
</organism>
<dbReference type="GO" id="GO:0006891">
    <property type="term" value="P:intra-Golgi vesicle-mediated transport"/>
    <property type="evidence" value="ECO:0007669"/>
    <property type="project" value="TreeGrafter"/>
</dbReference>
<feature type="domain" description="Trafficking protein particle complex subunit 11" evidence="2">
    <location>
        <begin position="300"/>
        <end position="392"/>
    </location>
</feature>
<dbReference type="VEuPathDB" id="VectorBase:BGLB007900"/>
<dbReference type="InterPro" id="IPR056913">
    <property type="entry name" value="TRAPPC10/Trs130_N"/>
</dbReference>
<evidence type="ECO:0000259" key="2">
    <source>
        <dbReference type="Pfam" id="PF11817"/>
    </source>
</evidence>
<dbReference type="STRING" id="6526.A0A2C9JTM8"/>
<dbReference type="GO" id="GO:1990071">
    <property type="term" value="C:TRAPPII protein complex"/>
    <property type="evidence" value="ECO:0007669"/>
    <property type="project" value="InterPro"/>
</dbReference>
<sequence>MFQMFLQFTLEDKLHPSPNLPQDLDTYKQSVRDDINEWLGALRTRNIPDWLIVVVTNEESKVKAKLLARTSVIDKVKSDFCSKYPERCITLIEPNKLDSKSSESWSQLFQRLRSLLLQAFNRHLNKYEENMRSRREKRNEPGWNYFSYFICQEELAFMLEMLGLKEDALIQYDELDATFDQFIENFANGGNALEVEAPNGAVGCWGFLSCLEVLRACNDNNTTQLDEKFALYTANLWDFAHKKLRELGQMCSLMPGMSPSSQQLSLVVDLVAGMGLSMQNLSHSGQTPVDKLRESLSSTESFKKHYLELCEQAMGTYKYIGRFRSARMIGLELADFYMKIKDPTRAENFLLDSIKMYQQESWHHLADGTMLQLAECQKLLEEPDRYLKTSCHIACSPNLSLNDRHRYFQELMLTLRKIKGHRTEMRASQAIYLEELQFSSLSVNLNDDLALVVVLTSNFPEPITFDKIQVNIKKCSISEALEFVDKQQQQHHHPQQKQASHRRQPSGTHILVDKMLNFQVSLSTRPSTHEPSTINTSLLILIIFIQNT</sequence>
<dbReference type="GO" id="GO:0005829">
    <property type="term" value="C:cytosol"/>
    <property type="evidence" value="ECO:0007669"/>
    <property type="project" value="GOC"/>
</dbReference>
<evidence type="ECO:0000259" key="3">
    <source>
        <dbReference type="Pfam" id="PF23036"/>
    </source>
</evidence>
<dbReference type="AlphaFoldDB" id="A0A2C9JTM8"/>
<dbReference type="EnsemblMetazoa" id="BGLB007900-RB">
    <property type="protein sequence ID" value="BGLB007900-PB"/>
    <property type="gene ID" value="BGLB007900"/>
</dbReference>
<dbReference type="GO" id="GO:0034498">
    <property type="term" value="P:early endosome to Golgi transport"/>
    <property type="evidence" value="ECO:0007669"/>
    <property type="project" value="TreeGrafter"/>
</dbReference>
<dbReference type="Proteomes" id="UP000076420">
    <property type="component" value="Unassembled WGS sequence"/>
</dbReference>
<protein>
    <submittedName>
        <fullName evidence="4">Uncharacterized protein</fullName>
    </submittedName>
</protein>
<dbReference type="KEGG" id="bgt:106067760"/>
<dbReference type="InterPro" id="IPR045126">
    <property type="entry name" value="TRAPPC10/Trs130"/>
</dbReference>
<evidence type="ECO:0000256" key="1">
    <source>
        <dbReference type="SAM" id="MobiDB-lite"/>
    </source>
</evidence>
<dbReference type="OrthoDB" id="10256906at2759"/>
<reference evidence="4" key="1">
    <citation type="submission" date="2020-05" db="UniProtKB">
        <authorList>
            <consortium name="EnsemblMetazoa"/>
        </authorList>
    </citation>
    <scope>IDENTIFICATION</scope>
    <source>
        <strain evidence="4">BB02</strain>
    </source>
</reference>
<proteinExistence type="predicted"/>
<accession>A0A2C9JTM8</accession>
<dbReference type="PANTHER" id="PTHR13251:SF3">
    <property type="entry name" value="TRAFFICKING PROTEIN PARTICLE COMPLEX SUBUNIT 10"/>
    <property type="match status" value="1"/>
</dbReference>
<dbReference type="Pfam" id="PF23036">
    <property type="entry name" value="TRAPPC10_1st"/>
    <property type="match status" value="1"/>
</dbReference>
<evidence type="ECO:0000313" key="4">
    <source>
        <dbReference type="EnsemblMetazoa" id="BGLB007900-PB"/>
    </source>
</evidence>
<feature type="domain" description="TRAPPC10/Trs130 N-terminal" evidence="3">
    <location>
        <begin position="22"/>
        <end position="192"/>
    </location>
</feature>
<evidence type="ECO:0000313" key="5">
    <source>
        <dbReference type="Proteomes" id="UP000076420"/>
    </source>
</evidence>
<dbReference type="InterPro" id="IPR021773">
    <property type="entry name" value="TPC11"/>
</dbReference>
<dbReference type="PANTHER" id="PTHR13251">
    <property type="entry name" value="EPILEPSY HOLOPROSENCEPHALY CANDIDATE 1/TMEM1"/>
    <property type="match status" value="1"/>
</dbReference>